<accession>A0A8H6I113</accession>
<evidence type="ECO:0000313" key="2">
    <source>
        <dbReference type="EMBL" id="KAF6756089.1"/>
    </source>
</evidence>
<dbReference type="AlphaFoldDB" id="A0A8H6I113"/>
<dbReference type="PANTHER" id="PTHR46791:SF5">
    <property type="entry name" value="CLR5 DOMAIN-CONTAINING PROTEIN-RELATED"/>
    <property type="match status" value="1"/>
</dbReference>
<feature type="domain" description="Integrase core" evidence="1">
    <location>
        <begin position="2"/>
        <end position="93"/>
    </location>
</feature>
<evidence type="ECO:0000259" key="1">
    <source>
        <dbReference type="Pfam" id="PF24764"/>
    </source>
</evidence>
<dbReference type="Proteomes" id="UP000521943">
    <property type="component" value="Unassembled WGS sequence"/>
</dbReference>
<dbReference type="OrthoDB" id="3353107at2759"/>
<name>A0A8H6I113_9AGAR</name>
<proteinExistence type="predicted"/>
<sequence length="208" mass="24106">MDTRSVHNIRIERLWVDFTNGVGGKWRSFFDMLGVHGGLNIDNPYHLWILHFLFLDAINEDITLWANMWNCHKMSLSNERNKSPMEMKTLSLIQHGPRGYDHDVELDEQEIAEYGIDWEDAHDNRIQNHHRNGNGLDIMADNPFISYRPEVHPYVQVDEVPNPLTDIQMTSFVQQLGALPADLLQTKCMDRRKDLFLAALNIAIEVVA</sequence>
<evidence type="ECO:0000313" key="3">
    <source>
        <dbReference type="Proteomes" id="UP000521943"/>
    </source>
</evidence>
<dbReference type="InterPro" id="IPR058913">
    <property type="entry name" value="Integrase_dom_put"/>
</dbReference>
<keyword evidence="3" id="KW-1185">Reference proteome</keyword>
<organism evidence="2 3">
    <name type="scientific">Ephemerocybe angulata</name>
    <dbReference type="NCBI Taxonomy" id="980116"/>
    <lineage>
        <taxon>Eukaryota</taxon>
        <taxon>Fungi</taxon>
        <taxon>Dikarya</taxon>
        <taxon>Basidiomycota</taxon>
        <taxon>Agaricomycotina</taxon>
        <taxon>Agaricomycetes</taxon>
        <taxon>Agaricomycetidae</taxon>
        <taxon>Agaricales</taxon>
        <taxon>Agaricineae</taxon>
        <taxon>Psathyrellaceae</taxon>
        <taxon>Ephemerocybe</taxon>
    </lineage>
</organism>
<protein>
    <recommendedName>
        <fullName evidence="1">Integrase core domain-containing protein</fullName>
    </recommendedName>
</protein>
<dbReference type="EMBL" id="JACGCI010000027">
    <property type="protein sequence ID" value="KAF6756089.1"/>
    <property type="molecule type" value="Genomic_DNA"/>
</dbReference>
<dbReference type="Pfam" id="PF24764">
    <property type="entry name" value="rva_4"/>
    <property type="match status" value="1"/>
</dbReference>
<dbReference type="PANTHER" id="PTHR46791">
    <property type="entry name" value="EXPRESSED PROTEIN"/>
    <property type="match status" value="1"/>
</dbReference>
<comment type="caution">
    <text evidence="2">The sequence shown here is derived from an EMBL/GenBank/DDBJ whole genome shotgun (WGS) entry which is preliminary data.</text>
</comment>
<reference evidence="2 3" key="1">
    <citation type="submission" date="2020-07" db="EMBL/GenBank/DDBJ databases">
        <title>Comparative genomics of pyrophilous fungi reveals a link between fire events and developmental genes.</title>
        <authorList>
            <consortium name="DOE Joint Genome Institute"/>
            <person name="Steindorff A.S."/>
            <person name="Carver A."/>
            <person name="Calhoun S."/>
            <person name="Stillman K."/>
            <person name="Liu H."/>
            <person name="Lipzen A."/>
            <person name="Pangilinan J."/>
            <person name="Labutti K."/>
            <person name="Bruns T.D."/>
            <person name="Grigoriev I.V."/>
        </authorList>
    </citation>
    <scope>NUCLEOTIDE SEQUENCE [LARGE SCALE GENOMIC DNA]</scope>
    <source>
        <strain evidence="2 3">CBS 144469</strain>
    </source>
</reference>
<gene>
    <name evidence="2" type="ORF">DFP72DRAFT_810722</name>
</gene>